<dbReference type="Gene3D" id="2.60.40.1630">
    <property type="entry name" value="bacillus anthracis domain"/>
    <property type="match status" value="1"/>
</dbReference>
<dbReference type="AlphaFoldDB" id="A0A1V4SZB7"/>
<name>A0A1V4SZB7_9CLOT</name>
<dbReference type="RefSeq" id="WP_080021847.1">
    <property type="nucleotide sequence ID" value="NZ_LTAY01000021.1"/>
</dbReference>
<comment type="caution">
    <text evidence="3">The sequence shown here is derived from an EMBL/GenBank/DDBJ whole genome shotgun (WGS) entry which is preliminary data.</text>
</comment>
<keyword evidence="1" id="KW-1133">Transmembrane helix</keyword>
<sequence>MDFDKFDKKLKSEAKNIYKEIPDNINEKIDQTLNKLGKEKKKNKVLKRGLIAAAVVLIVCGTGITTIAVEKGVSVKDIIYEILGFSKEYSDYAVELNETKERDGIKITIKNVVTDGYRMSISYEVESDKYDIQEVKEKLYTEVNKINGEEVTGVTGGIHYKVEDDKLIGVYDILLSEAFLGEMKFDENNVIENKILGRLDNGEIEFIFNMIKSDRENDRIKWKFKIPITTENMMKNINVYPVDIGISGGSIKEIVITPLKVYVRGLVNETLTQDEIEKISMDYIIKDDSGIGLRSVTSSIDINRKNFYIEYDNKFKDLSNITILENKYLENDEDIDEKTYLEINENGFKQSGGKEVKILDVKNKDGKTYIKYKCKYPNIMDFGIDYETHKHFESITEIINENTSMLILTNGELAKGKYTFSYIKEDTFKLINEIPIKLKN</sequence>
<evidence type="ECO:0000313" key="4">
    <source>
        <dbReference type="Proteomes" id="UP000191448"/>
    </source>
</evidence>
<dbReference type="InterPro" id="IPR025436">
    <property type="entry name" value="DUF4179"/>
</dbReference>
<dbReference type="OrthoDB" id="2541898at2"/>
<proteinExistence type="predicted"/>
<dbReference type="Pfam" id="PF13786">
    <property type="entry name" value="DUF4179"/>
    <property type="match status" value="1"/>
</dbReference>
<accession>A0A1V4SZB7</accession>
<reference evidence="3 4" key="1">
    <citation type="submission" date="2016-02" db="EMBL/GenBank/DDBJ databases">
        <title>Genome sequence of Clostridium thermobutyricum DSM 4928.</title>
        <authorList>
            <person name="Poehlein A."/>
            <person name="Daniel R."/>
        </authorList>
    </citation>
    <scope>NUCLEOTIDE SEQUENCE [LARGE SCALE GENOMIC DNA]</scope>
    <source>
        <strain evidence="3 4">DSM 4928</strain>
    </source>
</reference>
<gene>
    <name evidence="3" type="ORF">CLTHE_04930</name>
</gene>
<dbReference type="Proteomes" id="UP000191448">
    <property type="component" value="Unassembled WGS sequence"/>
</dbReference>
<feature type="transmembrane region" description="Helical" evidence="1">
    <location>
        <begin position="50"/>
        <end position="69"/>
    </location>
</feature>
<dbReference type="EMBL" id="LTAY01000021">
    <property type="protein sequence ID" value="OPX49762.1"/>
    <property type="molecule type" value="Genomic_DNA"/>
</dbReference>
<evidence type="ECO:0000259" key="2">
    <source>
        <dbReference type="Pfam" id="PF13786"/>
    </source>
</evidence>
<keyword evidence="1" id="KW-0812">Transmembrane</keyword>
<feature type="domain" description="DUF4179" evidence="2">
    <location>
        <begin position="41"/>
        <end position="127"/>
    </location>
</feature>
<evidence type="ECO:0000313" key="3">
    <source>
        <dbReference type="EMBL" id="OPX49762.1"/>
    </source>
</evidence>
<protein>
    <recommendedName>
        <fullName evidence="2">DUF4179 domain-containing protein</fullName>
    </recommendedName>
</protein>
<keyword evidence="1" id="KW-0472">Membrane</keyword>
<evidence type="ECO:0000256" key="1">
    <source>
        <dbReference type="SAM" id="Phobius"/>
    </source>
</evidence>
<organism evidence="3 4">
    <name type="scientific">Clostridium thermobutyricum DSM 4928</name>
    <dbReference type="NCBI Taxonomy" id="1121339"/>
    <lineage>
        <taxon>Bacteria</taxon>
        <taxon>Bacillati</taxon>
        <taxon>Bacillota</taxon>
        <taxon>Clostridia</taxon>
        <taxon>Eubacteriales</taxon>
        <taxon>Clostridiaceae</taxon>
        <taxon>Clostridium</taxon>
    </lineage>
</organism>